<reference evidence="2 3" key="1">
    <citation type="submission" date="2018-06" db="EMBL/GenBank/DDBJ databases">
        <authorList>
            <consortium name="Pathogen Informatics"/>
            <person name="Doyle S."/>
        </authorList>
    </citation>
    <scope>NUCLEOTIDE SEQUENCE [LARGE SCALE GENOMIC DNA]</scope>
    <source>
        <strain evidence="2 3">NCTC13336</strain>
    </source>
</reference>
<protein>
    <submittedName>
        <fullName evidence="2">Uncharacterized protein</fullName>
    </submittedName>
</protein>
<proteinExistence type="predicted"/>
<keyword evidence="3" id="KW-1185">Reference proteome</keyword>
<dbReference type="AlphaFoldDB" id="A0A377R1Q0"/>
<dbReference type="EMBL" id="UGJJ01000001">
    <property type="protein sequence ID" value="STR00241.1"/>
    <property type="molecule type" value="Genomic_DNA"/>
</dbReference>
<keyword evidence="1" id="KW-1133">Transmembrane helix</keyword>
<dbReference type="Proteomes" id="UP000254293">
    <property type="component" value="Unassembled WGS sequence"/>
</dbReference>
<organism evidence="2 3">
    <name type="scientific">Kingella potus</name>
    <dbReference type="NCBI Taxonomy" id="265175"/>
    <lineage>
        <taxon>Bacteria</taxon>
        <taxon>Pseudomonadati</taxon>
        <taxon>Pseudomonadota</taxon>
        <taxon>Betaproteobacteria</taxon>
        <taxon>Neisseriales</taxon>
        <taxon>Neisseriaceae</taxon>
        <taxon>Kingella</taxon>
    </lineage>
</organism>
<evidence type="ECO:0000313" key="3">
    <source>
        <dbReference type="Proteomes" id="UP000254293"/>
    </source>
</evidence>
<keyword evidence="1" id="KW-0812">Transmembrane</keyword>
<evidence type="ECO:0000256" key="1">
    <source>
        <dbReference type="SAM" id="Phobius"/>
    </source>
</evidence>
<sequence length="69" mass="8201">MHTIWQYLSNIYAKYTLPLWGIMITFALHNISSRLLFTPDDYNWLTPIMLVICACCEIWIHLLAGYYDD</sequence>
<feature type="transmembrane region" description="Helical" evidence="1">
    <location>
        <begin position="12"/>
        <end position="32"/>
    </location>
</feature>
<dbReference type="RefSeq" id="WP_115307543.1">
    <property type="nucleotide sequence ID" value="NZ_CP091516.1"/>
</dbReference>
<evidence type="ECO:0000313" key="2">
    <source>
        <dbReference type="EMBL" id="STR00241.1"/>
    </source>
</evidence>
<name>A0A377R1Q0_9NEIS</name>
<accession>A0A377R1Q0</accession>
<feature type="transmembrane region" description="Helical" evidence="1">
    <location>
        <begin position="44"/>
        <end position="67"/>
    </location>
</feature>
<keyword evidence="1" id="KW-0472">Membrane</keyword>
<gene>
    <name evidence="2" type="ORF">NCTC13336_00439</name>
</gene>